<feature type="compositionally biased region" description="Low complexity" evidence="1">
    <location>
        <begin position="32"/>
        <end position="86"/>
    </location>
</feature>
<protein>
    <submittedName>
        <fullName evidence="2">Uncharacterized protein</fullName>
    </submittedName>
</protein>
<comment type="caution">
    <text evidence="2">The sequence shown here is derived from an EMBL/GenBank/DDBJ whole genome shotgun (WGS) entry which is preliminary data.</text>
</comment>
<accession>A0A813EVW5</accession>
<proteinExistence type="predicted"/>
<keyword evidence="3" id="KW-1185">Reference proteome</keyword>
<evidence type="ECO:0000256" key="1">
    <source>
        <dbReference type="SAM" id="MobiDB-lite"/>
    </source>
</evidence>
<reference evidence="2" key="1">
    <citation type="submission" date="2021-02" db="EMBL/GenBank/DDBJ databases">
        <authorList>
            <person name="Dougan E. K."/>
            <person name="Rhodes N."/>
            <person name="Thang M."/>
            <person name="Chan C."/>
        </authorList>
    </citation>
    <scope>NUCLEOTIDE SEQUENCE</scope>
</reference>
<gene>
    <name evidence="2" type="ORF">PGLA1383_LOCUS20667</name>
</gene>
<dbReference type="AlphaFoldDB" id="A0A813EVW5"/>
<evidence type="ECO:0000313" key="2">
    <source>
        <dbReference type="EMBL" id="CAE8602425.1"/>
    </source>
</evidence>
<feature type="region of interest" description="Disordered" evidence="1">
    <location>
        <begin position="1"/>
        <end position="86"/>
    </location>
</feature>
<name>A0A813EVW5_POLGL</name>
<dbReference type="Proteomes" id="UP000654075">
    <property type="component" value="Unassembled WGS sequence"/>
</dbReference>
<dbReference type="EMBL" id="CAJNNV010014288">
    <property type="protein sequence ID" value="CAE8602425.1"/>
    <property type="molecule type" value="Genomic_DNA"/>
</dbReference>
<sequence>MTAPADTGTHPASPRRAGQLHKKSRCTEPFKQQQQQQQQQQQPTTTNNDTTTTKQQQNNNTPTTDNTTTTAQHQQQQQQPTTTAKQTVVGTLATPCTFHFQSLTTAVIGNIKLIGKHASQSLNFQAGRTFCMSYWEL</sequence>
<evidence type="ECO:0000313" key="3">
    <source>
        <dbReference type="Proteomes" id="UP000654075"/>
    </source>
</evidence>
<organism evidence="2 3">
    <name type="scientific">Polarella glacialis</name>
    <name type="common">Dinoflagellate</name>
    <dbReference type="NCBI Taxonomy" id="89957"/>
    <lineage>
        <taxon>Eukaryota</taxon>
        <taxon>Sar</taxon>
        <taxon>Alveolata</taxon>
        <taxon>Dinophyceae</taxon>
        <taxon>Suessiales</taxon>
        <taxon>Suessiaceae</taxon>
        <taxon>Polarella</taxon>
    </lineage>
</organism>